<keyword evidence="6" id="KW-0966">Cell projection</keyword>
<dbReference type="HAMAP" id="MF_00724">
    <property type="entry name" value="FliE"/>
    <property type="match status" value="1"/>
</dbReference>
<dbReference type="PANTHER" id="PTHR34653:SF1">
    <property type="entry name" value="FLAGELLAR HOOK-BASAL BODY COMPLEX PROTEIN FLIE"/>
    <property type="match status" value="1"/>
</dbReference>
<evidence type="ECO:0000313" key="6">
    <source>
        <dbReference type="EMBL" id="MBB2899654.1"/>
    </source>
</evidence>
<dbReference type="Proteomes" id="UP000533269">
    <property type="component" value="Unassembled WGS sequence"/>
</dbReference>
<name>A0A7W4TIQ4_KINRA</name>
<sequence length="145" mass="14402">MSIESIGGVGDVASTAGILATGFGQGLEDVDNAQMTRGIGAATGTAATGTVASAGAFGIPGTGSATAVEGTSGTDFASLLSGGLDKLQGMQSRSDDLAVKAATGDLTNVHDYMIASNEAQLATQLTTAIRNKAVDAFNEIMRMQV</sequence>
<keyword evidence="6" id="KW-0969">Cilium</keyword>
<evidence type="ECO:0000313" key="7">
    <source>
        <dbReference type="Proteomes" id="UP000533269"/>
    </source>
</evidence>
<proteinExistence type="inferred from homology"/>
<keyword evidence="6" id="KW-0282">Flagellum</keyword>
<evidence type="ECO:0000256" key="4">
    <source>
        <dbReference type="HAMAP-Rule" id="MF_00724"/>
    </source>
</evidence>
<dbReference type="InterPro" id="IPR001624">
    <property type="entry name" value="FliE"/>
</dbReference>
<dbReference type="GO" id="GO:0009425">
    <property type="term" value="C:bacterial-type flagellum basal body"/>
    <property type="evidence" value="ECO:0007669"/>
    <property type="project" value="UniProtKB-SubCell"/>
</dbReference>
<dbReference type="RefSeq" id="WP_221183019.1">
    <property type="nucleotide sequence ID" value="NZ_JACHVY010000001.1"/>
</dbReference>
<dbReference type="Pfam" id="PF02049">
    <property type="entry name" value="FliE"/>
    <property type="match status" value="1"/>
</dbReference>
<dbReference type="PRINTS" id="PR01006">
    <property type="entry name" value="FLGHOOKFLIE"/>
</dbReference>
<evidence type="ECO:0000256" key="2">
    <source>
        <dbReference type="ARBA" id="ARBA00009272"/>
    </source>
</evidence>
<comment type="similarity">
    <text evidence="2 4">Belongs to the FliE family.</text>
</comment>
<organism evidence="6 7">
    <name type="scientific">Kineococcus radiotolerans</name>
    <dbReference type="NCBI Taxonomy" id="131568"/>
    <lineage>
        <taxon>Bacteria</taxon>
        <taxon>Bacillati</taxon>
        <taxon>Actinomycetota</taxon>
        <taxon>Actinomycetes</taxon>
        <taxon>Kineosporiales</taxon>
        <taxon>Kineosporiaceae</taxon>
        <taxon>Kineococcus</taxon>
    </lineage>
</organism>
<dbReference type="GO" id="GO:0003774">
    <property type="term" value="F:cytoskeletal motor activity"/>
    <property type="evidence" value="ECO:0007669"/>
    <property type="project" value="InterPro"/>
</dbReference>
<dbReference type="PANTHER" id="PTHR34653">
    <property type="match status" value="1"/>
</dbReference>
<dbReference type="AlphaFoldDB" id="A0A7W4TIQ4"/>
<dbReference type="NCBIfam" id="TIGR00205">
    <property type="entry name" value="fliE"/>
    <property type="match status" value="1"/>
</dbReference>
<protein>
    <recommendedName>
        <fullName evidence="4 5">Flagellar hook-basal body complex protein FliE</fullName>
    </recommendedName>
</protein>
<dbReference type="GO" id="GO:0005198">
    <property type="term" value="F:structural molecule activity"/>
    <property type="evidence" value="ECO:0007669"/>
    <property type="project" value="UniProtKB-UniRule"/>
</dbReference>
<accession>A0A7W4TIQ4</accession>
<evidence type="ECO:0000256" key="3">
    <source>
        <dbReference type="ARBA" id="ARBA00023143"/>
    </source>
</evidence>
<keyword evidence="3 4" id="KW-0975">Bacterial flagellum</keyword>
<dbReference type="GO" id="GO:0071973">
    <property type="term" value="P:bacterial-type flagellum-dependent cell motility"/>
    <property type="evidence" value="ECO:0007669"/>
    <property type="project" value="InterPro"/>
</dbReference>
<gene>
    <name evidence="4" type="primary">fliE</name>
    <name evidence="6" type="ORF">FHR75_000442</name>
</gene>
<reference evidence="6 7" key="1">
    <citation type="submission" date="2020-08" db="EMBL/GenBank/DDBJ databases">
        <title>The Agave Microbiome: Exploring the role of microbial communities in plant adaptations to desert environments.</title>
        <authorList>
            <person name="Partida-Martinez L.P."/>
        </authorList>
    </citation>
    <scope>NUCLEOTIDE SEQUENCE [LARGE SCALE GENOMIC DNA]</scope>
    <source>
        <strain evidence="6 7">AS2.23</strain>
    </source>
</reference>
<reference evidence="6 7" key="2">
    <citation type="submission" date="2020-08" db="EMBL/GenBank/DDBJ databases">
        <authorList>
            <person name="Partida-Martinez L."/>
            <person name="Huntemann M."/>
            <person name="Clum A."/>
            <person name="Wang J."/>
            <person name="Palaniappan K."/>
            <person name="Ritter S."/>
            <person name="Chen I.-M."/>
            <person name="Stamatis D."/>
            <person name="Reddy T."/>
            <person name="O'Malley R."/>
            <person name="Daum C."/>
            <person name="Shapiro N."/>
            <person name="Ivanova N."/>
            <person name="Kyrpides N."/>
            <person name="Woyke T."/>
        </authorList>
    </citation>
    <scope>NUCLEOTIDE SEQUENCE [LARGE SCALE GENOMIC DNA]</scope>
    <source>
        <strain evidence="6 7">AS2.23</strain>
    </source>
</reference>
<comment type="subcellular location">
    <subcellularLocation>
        <location evidence="1 4">Bacterial flagellum basal body</location>
    </subcellularLocation>
</comment>
<dbReference type="EMBL" id="JACHVY010000001">
    <property type="protein sequence ID" value="MBB2899654.1"/>
    <property type="molecule type" value="Genomic_DNA"/>
</dbReference>
<comment type="caution">
    <text evidence="6">The sequence shown here is derived from an EMBL/GenBank/DDBJ whole genome shotgun (WGS) entry which is preliminary data.</text>
</comment>
<evidence type="ECO:0000256" key="5">
    <source>
        <dbReference type="NCBIfam" id="TIGR00205"/>
    </source>
</evidence>
<evidence type="ECO:0000256" key="1">
    <source>
        <dbReference type="ARBA" id="ARBA00004117"/>
    </source>
</evidence>